<feature type="compositionally biased region" description="Acidic residues" evidence="5">
    <location>
        <begin position="92"/>
        <end position="132"/>
    </location>
</feature>
<keyword evidence="1" id="KW-0479">Metal-binding</keyword>
<dbReference type="PANTHER" id="PTHR31717">
    <property type="entry name" value="ZINC FINGER PROTEIN CONSTANS-LIKE 10"/>
    <property type="match status" value="1"/>
</dbReference>
<name>A0A5B6ZKU2_DAVIN</name>
<feature type="compositionally biased region" description="Polar residues" evidence="5">
    <location>
        <begin position="185"/>
        <end position="195"/>
    </location>
</feature>
<feature type="region of interest" description="Disordered" evidence="5">
    <location>
        <begin position="80"/>
        <end position="219"/>
    </location>
</feature>
<evidence type="ECO:0000256" key="2">
    <source>
        <dbReference type="ARBA" id="ARBA00022771"/>
    </source>
</evidence>
<dbReference type="Pfam" id="PF00643">
    <property type="entry name" value="zf-B_box"/>
    <property type="match status" value="1"/>
</dbReference>
<dbReference type="AlphaFoldDB" id="A0A5B6ZKU2"/>
<evidence type="ECO:0000256" key="5">
    <source>
        <dbReference type="SAM" id="MobiDB-lite"/>
    </source>
</evidence>
<dbReference type="InterPro" id="IPR049808">
    <property type="entry name" value="CONSTANS-like_Bbox1"/>
</dbReference>
<evidence type="ECO:0000256" key="4">
    <source>
        <dbReference type="PROSITE-ProRule" id="PRU00024"/>
    </source>
</evidence>
<evidence type="ECO:0000259" key="6">
    <source>
        <dbReference type="PROSITE" id="PS50119"/>
    </source>
</evidence>
<organism evidence="7">
    <name type="scientific">Davidia involucrata</name>
    <name type="common">Dove tree</name>
    <dbReference type="NCBI Taxonomy" id="16924"/>
    <lineage>
        <taxon>Eukaryota</taxon>
        <taxon>Viridiplantae</taxon>
        <taxon>Streptophyta</taxon>
        <taxon>Embryophyta</taxon>
        <taxon>Tracheophyta</taxon>
        <taxon>Spermatophyta</taxon>
        <taxon>Magnoliopsida</taxon>
        <taxon>eudicotyledons</taxon>
        <taxon>Gunneridae</taxon>
        <taxon>Pentapetalae</taxon>
        <taxon>asterids</taxon>
        <taxon>Cornales</taxon>
        <taxon>Nyssaceae</taxon>
        <taxon>Davidia</taxon>
    </lineage>
</organism>
<gene>
    <name evidence="7" type="ORF">Din_014518</name>
</gene>
<dbReference type="GO" id="GO:0008270">
    <property type="term" value="F:zinc ion binding"/>
    <property type="evidence" value="ECO:0007669"/>
    <property type="project" value="UniProtKB-KW"/>
</dbReference>
<dbReference type="SMART" id="SM00336">
    <property type="entry name" value="BBOX"/>
    <property type="match status" value="1"/>
</dbReference>
<evidence type="ECO:0000256" key="1">
    <source>
        <dbReference type="ARBA" id="ARBA00022723"/>
    </source>
</evidence>
<evidence type="ECO:0000313" key="7">
    <source>
        <dbReference type="EMBL" id="MPA45077.1"/>
    </source>
</evidence>
<dbReference type="PANTHER" id="PTHR31717:SF60">
    <property type="entry name" value="B-BOX TYPE ZINC FINGER FAMILY PROTEIN"/>
    <property type="match status" value="1"/>
</dbReference>
<reference evidence="7" key="1">
    <citation type="submission" date="2019-08" db="EMBL/GenBank/DDBJ databases">
        <title>Reference gene set and small RNA set construction with multiple tissues from Davidia involucrata Baill.</title>
        <authorList>
            <person name="Yang H."/>
            <person name="Zhou C."/>
            <person name="Li G."/>
            <person name="Wang J."/>
            <person name="Gao P."/>
            <person name="Wang M."/>
            <person name="Wang R."/>
            <person name="Zhao Y."/>
        </authorList>
    </citation>
    <scope>NUCLEOTIDE SEQUENCE</scope>
    <source>
        <tissue evidence="7">Mixed with DoveR01_LX</tissue>
    </source>
</reference>
<protein>
    <recommendedName>
        <fullName evidence="6">B box-type domain-containing protein</fullName>
    </recommendedName>
</protein>
<sequence>MKSCELCNFAARMYCESDQASLCWDCDAKVHSANFLVARHSRSLLCHACQSPTAWTASGAKLGPTVSVCESCADGCERIKDNRGEEESQGGNDDEIDAGEDYEGDDDDDDDDDEDEDDDDDDELSGDDEDGDNQVVPWSSTPPPAASSSSSEESSSRFCNGERNVSLKRMRENASDLHSDDDIGCSSSHRNNNMPSAAVAARPTGGGEATFVDSLTRPLKSRRIEPKRSSIVHCGPSGPRSAAIVESLKRFHQQDMTSGNNASAAIVDICKLSKNPRAVDFDSSESS</sequence>
<accession>A0A5B6ZKU2</accession>
<dbReference type="InterPro" id="IPR000315">
    <property type="entry name" value="Znf_B-box"/>
</dbReference>
<keyword evidence="2 4" id="KW-0863">Zinc-finger</keyword>
<dbReference type="PROSITE" id="PS50119">
    <property type="entry name" value="ZF_BBOX"/>
    <property type="match status" value="1"/>
</dbReference>
<dbReference type="CDD" id="cd19821">
    <property type="entry name" value="Bbox1_BBX-like"/>
    <property type="match status" value="1"/>
</dbReference>
<proteinExistence type="predicted"/>
<feature type="compositionally biased region" description="Basic and acidic residues" evidence="5">
    <location>
        <begin position="169"/>
        <end position="181"/>
    </location>
</feature>
<evidence type="ECO:0000256" key="3">
    <source>
        <dbReference type="ARBA" id="ARBA00022833"/>
    </source>
</evidence>
<keyword evidence="3" id="KW-0862">Zinc</keyword>
<feature type="domain" description="B box-type" evidence="6">
    <location>
        <begin position="1"/>
        <end position="45"/>
    </location>
</feature>
<dbReference type="EMBL" id="GHES01014518">
    <property type="protein sequence ID" value="MPA45077.1"/>
    <property type="molecule type" value="Transcribed_RNA"/>
</dbReference>